<reference evidence="2" key="1">
    <citation type="submission" date="2021-02" db="EMBL/GenBank/DDBJ databases">
        <authorList>
            <person name="Nieuwenhuis M."/>
            <person name="Van De Peppel L.J.J."/>
        </authorList>
    </citation>
    <scope>NUCLEOTIDE SEQUENCE</scope>
    <source>
        <strain evidence="2">D49</strain>
    </source>
</reference>
<name>A0A9P7K4L2_9AGAR</name>
<keyword evidence="3" id="KW-1185">Reference proteome</keyword>
<reference evidence="2" key="2">
    <citation type="submission" date="2021-10" db="EMBL/GenBank/DDBJ databases">
        <title>Phylogenomics reveals ancestral predisposition of the termite-cultivated fungus Termitomyces towards a domesticated lifestyle.</title>
        <authorList>
            <person name="Auxier B."/>
            <person name="Grum-Grzhimaylo A."/>
            <person name="Cardenas M.E."/>
            <person name="Lodge J.D."/>
            <person name="Laessoe T."/>
            <person name="Pedersen O."/>
            <person name="Smith M.E."/>
            <person name="Kuyper T.W."/>
            <person name="Franco-Molano E.A."/>
            <person name="Baroni T.J."/>
            <person name="Aanen D.K."/>
        </authorList>
    </citation>
    <scope>NUCLEOTIDE SEQUENCE</scope>
    <source>
        <strain evidence="2">D49</strain>
    </source>
</reference>
<dbReference type="Proteomes" id="UP000717328">
    <property type="component" value="Unassembled WGS sequence"/>
</dbReference>
<proteinExistence type="predicted"/>
<sequence>MVTTTEIDMAARTAIATLKTAGVPHACFVGGMACKLLGNTRRPNVSIASSPNNLSSDPTIVQDLDILCLTSTWTQEALKQRLVALDAGFYLIAARSPLATYKVLWYRLPVTDSRVKVDLLFPGVMNIPVIPPTRIITPSTDAYANRDKLRCAPPALVLLLKLQAWQDHRDAFESRFWGKQYVDADDLMALLPVVCAMGVDLRKEMEMEMLGALLALSLPRVERFMLQVPSSRAYWETLGLVQKVEEAKEVEKVTKAEKAKKAEKAEKAKKVTKVEKTKRVEKAGGASASARTRTRDDRSVGIPSLGRAASNGVTPTPHAALMDGRGTGKTRSKRSNGMPRMPSVGNSAQRPTSLEDTMAQLALDKSSR</sequence>
<evidence type="ECO:0000256" key="1">
    <source>
        <dbReference type="SAM" id="MobiDB-lite"/>
    </source>
</evidence>
<comment type="caution">
    <text evidence="2">The sequence shown here is derived from an EMBL/GenBank/DDBJ whole genome shotgun (WGS) entry which is preliminary data.</text>
</comment>
<accession>A0A9P7K4L2</accession>
<organism evidence="2 3">
    <name type="scientific">Sphagnurus paluster</name>
    <dbReference type="NCBI Taxonomy" id="117069"/>
    <lineage>
        <taxon>Eukaryota</taxon>
        <taxon>Fungi</taxon>
        <taxon>Dikarya</taxon>
        <taxon>Basidiomycota</taxon>
        <taxon>Agaricomycotina</taxon>
        <taxon>Agaricomycetes</taxon>
        <taxon>Agaricomycetidae</taxon>
        <taxon>Agaricales</taxon>
        <taxon>Tricholomatineae</taxon>
        <taxon>Lyophyllaceae</taxon>
        <taxon>Sphagnurus</taxon>
    </lineage>
</organism>
<feature type="region of interest" description="Disordered" evidence="1">
    <location>
        <begin position="255"/>
        <end position="368"/>
    </location>
</feature>
<dbReference type="OrthoDB" id="3051727at2759"/>
<evidence type="ECO:0000313" key="3">
    <source>
        <dbReference type="Proteomes" id="UP000717328"/>
    </source>
</evidence>
<evidence type="ECO:0000313" key="2">
    <source>
        <dbReference type="EMBL" id="KAG5636239.1"/>
    </source>
</evidence>
<dbReference type="AlphaFoldDB" id="A0A9P7K4L2"/>
<gene>
    <name evidence="2" type="ORF">H0H81_008669</name>
</gene>
<feature type="compositionally biased region" description="Basic and acidic residues" evidence="1">
    <location>
        <begin position="255"/>
        <end position="282"/>
    </location>
</feature>
<dbReference type="EMBL" id="JABCKI010005958">
    <property type="protein sequence ID" value="KAG5636239.1"/>
    <property type="molecule type" value="Genomic_DNA"/>
</dbReference>
<protein>
    <submittedName>
        <fullName evidence="2">Uncharacterized protein</fullName>
    </submittedName>
</protein>
<feature type="compositionally biased region" description="Polar residues" evidence="1">
    <location>
        <begin position="344"/>
        <end position="355"/>
    </location>
</feature>